<dbReference type="Proteomes" id="UP000298517">
    <property type="component" value="Unassembled WGS sequence"/>
</dbReference>
<dbReference type="RefSeq" id="WP_134248133.1">
    <property type="nucleotide sequence ID" value="NZ_SNQI01000003.1"/>
</dbReference>
<dbReference type="PANTHER" id="PTHR34819:SF3">
    <property type="entry name" value="CELL SURFACE PROTEIN"/>
    <property type="match status" value="1"/>
</dbReference>
<evidence type="ECO:0000256" key="1">
    <source>
        <dbReference type="SAM" id="MobiDB-lite"/>
    </source>
</evidence>
<dbReference type="Pfam" id="PF01345">
    <property type="entry name" value="DUF11"/>
    <property type="match status" value="8"/>
</dbReference>
<feature type="domain" description="DUF11" evidence="2">
    <location>
        <begin position="1719"/>
        <end position="1824"/>
    </location>
</feature>
<dbReference type="NCBIfam" id="TIGR04131">
    <property type="entry name" value="Bac_Flav_CTERM"/>
    <property type="match status" value="1"/>
</dbReference>
<dbReference type="InterPro" id="IPR047589">
    <property type="entry name" value="DUF11_rpt"/>
</dbReference>
<dbReference type="Pfam" id="PF17963">
    <property type="entry name" value="Big_9"/>
    <property type="match status" value="8"/>
</dbReference>
<dbReference type="Pfam" id="PF13585">
    <property type="entry name" value="CHU_C"/>
    <property type="match status" value="1"/>
</dbReference>
<protein>
    <submittedName>
        <fullName evidence="3">DUF11 domain-containing protein</fullName>
    </submittedName>
</protein>
<gene>
    <name evidence="3" type="ORF">E2488_09625</name>
</gene>
<organism evidence="3 4">
    <name type="scientific">Gramella jeungdoensis</name>
    <dbReference type="NCBI Taxonomy" id="708091"/>
    <lineage>
        <taxon>Bacteria</taxon>
        <taxon>Pseudomonadati</taxon>
        <taxon>Bacteroidota</taxon>
        <taxon>Flavobacteriia</taxon>
        <taxon>Flavobacteriales</taxon>
        <taxon>Flavobacteriaceae</taxon>
        <taxon>Christiangramia</taxon>
    </lineage>
</organism>
<feature type="domain" description="DUF11" evidence="2">
    <location>
        <begin position="2082"/>
        <end position="2195"/>
    </location>
</feature>
<dbReference type="Gene3D" id="2.60.40.1170">
    <property type="entry name" value="Mu homology domain, subdomain B"/>
    <property type="match status" value="1"/>
</dbReference>
<evidence type="ECO:0000313" key="4">
    <source>
        <dbReference type="Proteomes" id="UP000298517"/>
    </source>
</evidence>
<accession>A0A4Y8ARC2</accession>
<sequence length="2820" mass="293818">MEKNYISKRSIKNSLKIVLIAFVFFSNIGINSVYAQACPVLTGPVYSKPDDIVITTYHSSIALGNGKFLTWGEDMAPDGTNQTSITEINSVNAFPLAVNDTPADIVENTGLINIDVLSNDSFGNDGPNNGSITAITLNTGGAGSAFLNDNGTATDPTDDSIDFIPAFGYFGPVNIDYTITDADGDMVTATVTFNVIEGESIICGPINTLYQTVGNTTPGKTDIFRYNNFQQSYVKVGELGGTATDDSAPNSAYNAATQLVYSSEPSDGGSTVRVYDPATNYSHIGNINITGNSENFNNTLFAQGNFIGYVNNNKVIRFDVTNISSYPVSIAVNEVAITGAQGPADYSLIGDEIYGVTDTTLRVINLANNTLVDRAITFDNTLEGTPTSSGFGAVWQDRNGNLYFFNNGNGHIYKITNVVNPASTVAVKVLLASPSGKNDGFGCELGPDPLDWDDDGISNSVDIDDDNDGILDVNESNGSGIDPGGDDDNDGVFNFRDPDIAGYVDVNGDTINDNFDFDLDGVPDAFDLDSDNDGIPDNIEAQTTIGYVAPSGSDDDNDGLDNNYDSNDADITPAISIGLLVIDTDSASDPGSPDFLDVDADNDGIYDTVEAGLKLANADVDFDGLDDAVDSNLTNATDSNGTINDPTLLPDTNIGGDVDFREIADFDNDGVDNITDLDDDNDGILDTVEYPVGLTPFGDEDGDGIFNYADAIDNGTGDGSLTDYTNTNGDTIPDAYDFDLDGIVNHLDTDSDGDGCSDANEAYASSNADAGDGEQFGTSDPLTLGDGEVNADGTVAAAAYTAPENLDSAFGNTDADFLQLSIIPNVITLDPVDISTIPFANISFTSTASSTGTGTAVQYQWQEQVDGAGVWNDIVDDITTYSGATTTTLGITAVNSTLDGNLYRLQVYSPAYICDTDVFSAAALLTITENNITAINDNGSGIEGTASTVISNVLANDDLAGVTPTTATVILTEVSSTSAEVTLDTATGAVSVSAAATAGTYSIVYQICETASPTNCTTAEITVVVNDQGNPIAVNDAVLIAEGTTTSTLINAIGNDNTQDNTNYLIGSLVYSSGNGATITDNDNGTFGYIPAVGFSGTDTFTYTICDDDSPTASCDTATVTITVADTGNPIAVNDAVSIPEGITTSTLINAIGNDNLADNATYSLGSLNVTGTTGTVTDNNDGTFGYIPAVGFSGIDTFIYTICDDDATPTCDTATVTIIVVDSGNPIAVDDSVLIAEGTVLATSIDALANDTLADNATYNTGSLVYSSGNGVTVIYNGTSGEFEYTPAVGFSGTDTFTYTICDDDSPTASCDTATVTITVADTGNPIAVNDEISILEGTTTSTLINAIGNDNLADNATYSAGSLDVTGTTGTVTDNNDGTFGYIPAVGFSGIDTFTYTICDDDGTPTCDTATVTIIVVDSGNPIAVDDSILIAEGTVSITSIDALANDNLADNAIYNTGSLVYSSGNGATVIYNGTSGEFEYTPAVGFSGTDTFTYTICDDDATPTCDTATVTIIVVDSGNPIAVDDSVIINEDTTVATIINVLANDNLVDNAAYSAGSLDVTGTIGTVTDNGDGTFDYIPAAGFAGLDTFTYTICDDDAIPTCDKATVFITVLDEGNPFANNDSAITILNTVVTTGNVLTNDTVVDNATITSFDVTSAKGGTITDNGGGTFNYTPPFGFIGVDSFTYTLCDDDVATASCTTATVFVTVLAGTSNLITTKTVSNSTPDEGQTITYTLTVTNNGPNAASNVSLTDLLPNGVTYTGNIPSQGVYNPGSGIWTVGDIAFPGNATITIDSTVDANTSNDLITNTTTAATGDQSDPTTVGDDLVEAITVNNVADIVLTMVVDNNNPNVGDTVTYTVTVTNYGPAKVTSLVVTDVLPSGLTYGIVSPSDGTWAAPNWSVGILESGEEETIVIEAVVGMDQGGATLINVASNSQDQVDSNSTPDDASEIIVVTSSDLVTVKTVSNATPNEGDIIVYTIAVTNSGSDATGVSLTDLLPQGVTYVSDDQSGAYNSGSGIWTIGNILDGTTATLNITALVDVDTSGTTITNSTSAATGDQSDPTTDGDILEATIGVENFADIVLTKVVDNAKPNVGDIVTYTITVTNNGPSKVTNLVVTDTLPAGLTYANVMPSDGIWTAPNWQVDLLESGEFETIVIEAVVGMDQGGMTLTNIVSNTQDQVDSNLTEDDDRETIVVTSSDLVTVKTVSNATPNEGDTIIYTIAVTNNGPSIATNVSLIDNLPVGVTFVSHSAAEGTYNYGSGLWSIGNLANGATAMLNITATVDDGTLGQTITNTTSVVTADQSDSDTTNNVGTVSIVPTAYIDLSLTKSVVNDVVDPEVGDIITFEIRVNNDGPTEATGVQVKDLIPSGYDFVNYSSSIGTYNPITGLWNIGFIEIGNTAVLLVDVIVMDSGDYINCAEITAANELDIDSTPGNANSSEDDYDCASAPPYQELDLKVEKTIIANNLTPMVGTEVSFEIRLINDGIIEGTEVVVTDLLPTGYTFLNYSSTRGAYDDDSGKWMVGTIVDGETEVLVIDAIINATGDYLNCATITEMHQTDTDLSNNTSCIATDPIKVADLELTKEVELSDPNLGTVSTTGVLQPYAETNVDFTITLTNNGPSDATGVQVNDLLPNGYNFVSASTSIGSYDDGSGIWDVGTVLNGSSETLVITAYVNPLGDWVNIAEVIAVNELDLDSTPNNGDIFEDDMDQIATAPIVPLTVPEGFSPNGDGINDLFEIEFLQILYPNFGLEIVDRYGNLVYKYKHNGDPYQTPEWWDGFSSGKANFSSDQLPAGTYFYTIYFNNNERKPQTGWVYLRK</sequence>
<proteinExistence type="predicted"/>
<feature type="domain" description="DUF11" evidence="2">
    <location>
        <begin position="2202"/>
        <end position="2319"/>
    </location>
</feature>
<feature type="region of interest" description="Disordered" evidence="1">
    <location>
        <begin position="751"/>
        <end position="787"/>
    </location>
</feature>
<dbReference type="InterPro" id="IPR026341">
    <property type="entry name" value="T9SS_type_B"/>
</dbReference>
<dbReference type="InterPro" id="IPR001434">
    <property type="entry name" value="OmcB-like_DUF11"/>
</dbReference>
<feature type="domain" description="DUF11" evidence="2">
    <location>
        <begin position="2602"/>
        <end position="2702"/>
    </location>
</feature>
<dbReference type="PANTHER" id="PTHR34819">
    <property type="entry name" value="LARGE CYSTEINE-RICH PERIPLASMIC PROTEIN OMCB"/>
    <property type="match status" value="1"/>
</dbReference>
<feature type="domain" description="DUF11" evidence="2">
    <location>
        <begin position="1960"/>
        <end position="2075"/>
    </location>
</feature>
<name>A0A4Y8ARC2_9FLAO</name>
<comment type="caution">
    <text evidence="3">The sequence shown here is derived from an EMBL/GenBank/DDBJ whole genome shotgun (WGS) entry which is preliminary data.</text>
</comment>
<dbReference type="EMBL" id="SNQI01000003">
    <property type="protein sequence ID" value="TEW73733.1"/>
    <property type="molecule type" value="Genomic_DNA"/>
</dbReference>
<feature type="domain" description="DUF11" evidence="2">
    <location>
        <begin position="2457"/>
        <end position="2570"/>
    </location>
</feature>
<dbReference type="Gene3D" id="2.60.40.3440">
    <property type="match status" value="7"/>
</dbReference>
<evidence type="ECO:0000259" key="2">
    <source>
        <dbReference type="Pfam" id="PF01345"/>
    </source>
</evidence>
<dbReference type="InterPro" id="IPR018247">
    <property type="entry name" value="EF_Hand_1_Ca_BS"/>
</dbReference>
<keyword evidence="4" id="KW-1185">Reference proteome</keyword>
<dbReference type="OrthoDB" id="9765926at2"/>
<dbReference type="InterPro" id="IPR051172">
    <property type="entry name" value="Chlamydia_OmcB"/>
</dbReference>
<feature type="domain" description="DUF11" evidence="2">
    <location>
        <begin position="1840"/>
        <end position="1951"/>
    </location>
</feature>
<dbReference type="Gene3D" id="2.60.40.3080">
    <property type="match status" value="5"/>
</dbReference>
<feature type="domain" description="DUF11" evidence="2">
    <location>
        <begin position="2326"/>
        <end position="2438"/>
    </location>
</feature>
<dbReference type="NCBIfam" id="TIGR01451">
    <property type="entry name" value="B_ant_repeat"/>
    <property type="match status" value="8"/>
</dbReference>
<dbReference type="PROSITE" id="PS00018">
    <property type="entry name" value="EF_HAND_1"/>
    <property type="match status" value="1"/>
</dbReference>
<dbReference type="NCBIfam" id="NF012211">
    <property type="entry name" value="tand_rpt_95"/>
    <property type="match status" value="7"/>
</dbReference>
<evidence type="ECO:0000313" key="3">
    <source>
        <dbReference type="EMBL" id="TEW73733.1"/>
    </source>
</evidence>
<reference evidence="3 4" key="1">
    <citation type="journal article" date="2011" name="J. Microbiol.">
        <title>Gramella jeungdoensis sp. nov., isolated from a solar saltern in Korea.</title>
        <authorList>
            <person name="Joung Y."/>
            <person name="Kim H."/>
            <person name="Jang T."/>
            <person name="Ahn T.S."/>
            <person name="Joh K."/>
        </authorList>
    </citation>
    <scope>NUCLEOTIDE SEQUENCE [LARGE SCALE GENOMIC DNA]</scope>
    <source>
        <strain evidence="3 4">KCTC 23123</strain>
    </source>
</reference>